<accession>A0A7K4EDV0</accession>
<dbReference type="InterPro" id="IPR007499">
    <property type="entry name" value="ERF_bacteria_virus"/>
</dbReference>
<organism evidence="1 2">
    <name type="scientific">Pseudomonas bharatica CSV86</name>
    <dbReference type="NCBI Taxonomy" id="1005395"/>
    <lineage>
        <taxon>Bacteria</taxon>
        <taxon>Pseudomonadati</taxon>
        <taxon>Pseudomonadota</taxon>
        <taxon>Gammaproteobacteria</taxon>
        <taxon>Pseudomonadales</taxon>
        <taxon>Pseudomonadaceae</taxon>
        <taxon>Pseudomonas</taxon>
        <taxon>Pseudomonas bharatica</taxon>
    </lineage>
</organism>
<evidence type="ECO:0000313" key="2">
    <source>
        <dbReference type="Proteomes" id="UP000010448"/>
    </source>
</evidence>
<gene>
    <name evidence="1" type="ORF">CSV86_009925</name>
</gene>
<dbReference type="Proteomes" id="UP000010448">
    <property type="component" value="Unassembled WGS sequence"/>
</dbReference>
<dbReference type="AlphaFoldDB" id="A0A7K4EDV0"/>
<protein>
    <recommendedName>
        <fullName evidence="3">ERF family protein</fullName>
    </recommendedName>
</protein>
<dbReference type="Pfam" id="PF04404">
    <property type="entry name" value="ERF"/>
    <property type="match status" value="1"/>
</dbReference>
<reference evidence="1 2" key="1">
    <citation type="journal article" date="2013" name="Genome Announc.">
        <title>Genome Sequence of Naphthalene-Degrading Soil Bacterium Pseudomonas putida CSV86.</title>
        <authorList>
            <person name="Phale P.S."/>
            <person name="Paliwal V."/>
            <person name="Raju S.C."/>
            <person name="Modak A."/>
            <person name="Purohit H.J."/>
        </authorList>
    </citation>
    <scope>NUCLEOTIDE SEQUENCE [LARGE SCALE GENOMIC DNA]</scope>
    <source>
        <strain evidence="1 2">CSV86</strain>
    </source>
</reference>
<comment type="caution">
    <text evidence="1">The sequence shown here is derived from an EMBL/GenBank/DDBJ whole genome shotgun (WGS) entry which is preliminary data.</text>
</comment>
<proteinExistence type="predicted"/>
<evidence type="ECO:0000313" key="1">
    <source>
        <dbReference type="EMBL" id="NNJ15529.1"/>
    </source>
</evidence>
<evidence type="ECO:0008006" key="3">
    <source>
        <dbReference type="Google" id="ProtNLM"/>
    </source>
</evidence>
<sequence>MVRAQRRIKPVARRALNVQTNSTYARLEDIDREISPIFTEEGFSLSFGTGDSHLAGYIRVICDVMHDQGHTRQYKMDLPLDATGIGGKTNKTGVHAHGSTNSYARRYLTMNIFNVVMANEDTDGNAEPPEEPVITSRQAAQLEALLKKCSPTMAGLFIEKYGCASNVYKSEFDEVLAKLTRSANRTQQEPVDANHH</sequence>
<name>A0A7K4EDV0_9PSED</name>
<dbReference type="EMBL" id="AMWJ02000001">
    <property type="protein sequence ID" value="NNJ15529.1"/>
    <property type="molecule type" value="Genomic_DNA"/>
</dbReference>
<dbReference type="OrthoDB" id="6154571at2"/>
<keyword evidence="2" id="KW-1185">Reference proteome</keyword>